<evidence type="ECO:0000256" key="1">
    <source>
        <dbReference type="SAM" id="SignalP"/>
    </source>
</evidence>
<dbReference type="GeneID" id="43610522"/>
<feature type="signal peptide" evidence="1">
    <location>
        <begin position="1"/>
        <end position="15"/>
    </location>
</feature>
<feature type="chain" id="PRO_5029687158" evidence="1">
    <location>
        <begin position="16"/>
        <end position="105"/>
    </location>
</feature>
<dbReference type="Proteomes" id="UP000011096">
    <property type="component" value="Unassembled WGS sequence"/>
</dbReference>
<reference evidence="2 3" key="2">
    <citation type="submission" date="2020-04" db="EMBL/GenBank/DDBJ databases">
        <title>Genome sequencing and assembly of multiple isolates from the Colletotrichum gloeosporioides species complex.</title>
        <authorList>
            <person name="Gan P."/>
            <person name="Shirasu K."/>
        </authorList>
    </citation>
    <scope>NUCLEOTIDE SEQUENCE [LARGE SCALE GENOMIC DNA]</scope>
    <source>
        <strain evidence="2 3">Nara gc5</strain>
    </source>
</reference>
<organism evidence="2 3">
    <name type="scientific">Colletotrichum fructicola (strain Nara gc5)</name>
    <name type="common">Anthracnose fungus</name>
    <name type="synonym">Colletotrichum gloeosporioides (strain Nara gc5)</name>
    <dbReference type="NCBI Taxonomy" id="1213859"/>
    <lineage>
        <taxon>Eukaryota</taxon>
        <taxon>Fungi</taxon>
        <taxon>Dikarya</taxon>
        <taxon>Ascomycota</taxon>
        <taxon>Pezizomycotina</taxon>
        <taxon>Sordariomycetes</taxon>
        <taxon>Hypocreomycetidae</taxon>
        <taxon>Glomerellales</taxon>
        <taxon>Glomerellaceae</taxon>
        <taxon>Colletotrichum</taxon>
        <taxon>Colletotrichum gloeosporioides species complex</taxon>
    </lineage>
</organism>
<keyword evidence="3" id="KW-1185">Reference proteome</keyword>
<protein>
    <submittedName>
        <fullName evidence="2">Uncharacterized protein</fullName>
    </submittedName>
</protein>
<dbReference type="InParanoid" id="A0A7J6IHJ7"/>
<dbReference type="OrthoDB" id="4789000at2759"/>
<evidence type="ECO:0000313" key="3">
    <source>
        <dbReference type="Proteomes" id="UP000011096"/>
    </source>
</evidence>
<gene>
    <name evidence="2" type="ORF">CGGC5_v016295</name>
</gene>
<dbReference type="EMBL" id="ANPB02000010">
    <property type="protein sequence ID" value="KAF4475455.1"/>
    <property type="molecule type" value="Genomic_DNA"/>
</dbReference>
<proteinExistence type="predicted"/>
<keyword evidence="1" id="KW-0732">Signal</keyword>
<name>A0A7J6IHJ7_COLFN</name>
<sequence>MKLLTLFSCVAAATAAVTPRHDAEPAESNLQSRGASCNVCVTTVKGSSTTIWGPFPFPYDHGGQTSRGIYVGCDVHIDRKRTTDCSQWSVWTKGTCGQVTKQQTC</sequence>
<accession>A0A7J6IHJ7</accession>
<reference evidence="2 3" key="1">
    <citation type="submission" date="2012-08" db="EMBL/GenBank/DDBJ databases">
        <authorList>
            <person name="Gan P.H.P."/>
            <person name="Ikeda K."/>
            <person name="Irieda H."/>
            <person name="Narusaka M."/>
            <person name="O'Connell R.J."/>
            <person name="Narusaka Y."/>
            <person name="Takano Y."/>
            <person name="Kubo Y."/>
            <person name="Shirasu K."/>
        </authorList>
    </citation>
    <scope>NUCLEOTIDE SEQUENCE [LARGE SCALE GENOMIC DNA]</scope>
    <source>
        <strain evidence="2 3">Nara gc5</strain>
    </source>
</reference>
<dbReference type="RefSeq" id="XP_031877131.1">
    <property type="nucleotide sequence ID" value="XM_032026382.1"/>
</dbReference>
<comment type="caution">
    <text evidence="2">The sequence shown here is derived from an EMBL/GenBank/DDBJ whole genome shotgun (WGS) entry which is preliminary data.</text>
</comment>
<dbReference type="AlphaFoldDB" id="A0A7J6IHJ7"/>
<evidence type="ECO:0000313" key="2">
    <source>
        <dbReference type="EMBL" id="KAF4475455.1"/>
    </source>
</evidence>